<accession>A0A0V8QC18</accession>
<organism evidence="2 3">
    <name type="scientific">Acetivibrio ethanolgignens</name>
    <dbReference type="NCBI Taxonomy" id="290052"/>
    <lineage>
        <taxon>Bacteria</taxon>
        <taxon>Bacillati</taxon>
        <taxon>Bacillota</taxon>
        <taxon>Clostridia</taxon>
        <taxon>Eubacteriales</taxon>
        <taxon>Oscillospiraceae</taxon>
        <taxon>Acetivibrio</taxon>
    </lineage>
</organism>
<dbReference type="AlphaFoldDB" id="A0A0V8QC18"/>
<dbReference type="Proteomes" id="UP000054874">
    <property type="component" value="Unassembled WGS sequence"/>
</dbReference>
<reference evidence="2 3" key="1">
    <citation type="submission" date="2015-11" db="EMBL/GenBank/DDBJ databases">
        <title>Butyribacter intestini gen. nov., sp. nov., a butyric acid-producing bacterium of the family Lachnospiraceae isolated from the human faeces.</title>
        <authorList>
            <person name="Zou Y."/>
            <person name="Xue W."/>
            <person name="Luo G."/>
            <person name="Lv M."/>
        </authorList>
    </citation>
    <scope>NUCLEOTIDE SEQUENCE [LARGE SCALE GENOMIC DNA]</scope>
    <source>
        <strain evidence="2 3">ACET-33324</strain>
    </source>
</reference>
<feature type="domain" description="Helix-turn-helix" evidence="1">
    <location>
        <begin position="8"/>
        <end position="56"/>
    </location>
</feature>
<dbReference type="OrthoDB" id="1630043at2"/>
<name>A0A0V8QC18_9FIRM</name>
<dbReference type="InterPro" id="IPR009061">
    <property type="entry name" value="DNA-bd_dom_put_sf"/>
</dbReference>
<dbReference type="InterPro" id="IPR010093">
    <property type="entry name" value="SinI_DNA-bd"/>
</dbReference>
<keyword evidence="3" id="KW-1185">Reference proteome</keyword>
<comment type="caution">
    <text evidence="2">The sequence shown here is derived from an EMBL/GenBank/DDBJ whole genome shotgun (WGS) entry which is preliminary data.</text>
</comment>
<gene>
    <name evidence="2" type="ORF">ASU35_14210</name>
</gene>
<dbReference type="SUPFAM" id="SSF46955">
    <property type="entry name" value="Putative DNA-binding domain"/>
    <property type="match status" value="1"/>
</dbReference>
<dbReference type="Gene3D" id="3.90.105.50">
    <property type="match status" value="1"/>
</dbReference>
<dbReference type="RefSeq" id="WP_058353626.1">
    <property type="nucleotide sequence ID" value="NZ_CABMMD010000185.1"/>
</dbReference>
<evidence type="ECO:0000259" key="1">
    <source>
        <dbReference type="Pfam" id="PF12728"/>
    </source>
</evidence>
<dbReference type="Pfam" id="PF12728">
    <property type="entry name" value="HTH_17"/>
    <property type="match status" value="1"/>
</dbReference>
<dbReference type="GO" id="GO:0003677">
    <property type="term" value="F:DNA binding"/>
    <property type="evidence" value="ECO:0007669"/>
    <property type="project" value="InterPro"/>
</dbReference>
<evidence type="ECO:0000313" key="3">
    <source>
        <dbReference type="Proteomes" id="UP000054874"/>
    </source>
</evidence>
<dbReference type="InterPro" id="IPR038148">
    <property type="entry name" value="Tn1545/Tn916_Xis"/>
</dbReference>
<evidence type="ECO:0000313" key="2">
    <source>
        <dbReference type="EMBL" id="KSV58143.1"/>
    </source>
</evidence>
<dbReference type="NCBIfam" id="TIGR01764">
    <property type="entry name" value="excise"/>
    <property type="match status" value="1"/>
</dbReference>
<dbReference type="InterPro" id="IPR041657">
    <property type="entry name" value="HTH_17"/>
</dbReference>
<protein>
    <submittedName>
        <fullName evidence="2">MerR family transcriptional regulator</fullName>
    </submittedName>
</protein>
<dbReference type="EMBL" id="LNAM01000185">
    <property type="protein sequence ID" value="KSV58143.1"/>
    <property type="molecule type" value="Genomic_DNA"/>
</dbReference>
<proteinExistence type="predicted"/>
<sequence>MTEMKIALSIEEAADYTGIGRNTLRDLVKWKKLPVLQVGRKVLIKTDILEQFMEANEGRDLRDKNTVKAVNRKTAVT</sequence>